<keyword evidence="1" id="KW-0812">Transmembrane</keyword>
<dbReference type="Pfam" id="PF09976">
    <property type="entry name" value="TPR_21"/>
    <property type="match status" value="1"/>
</dbReference>
<organism evidence="3">
    <name type="scientific">Rhodopseudomonas palustris (strain ATCC BAA-98 / CGA009)</name>
    <dbReference type="NCBI Taxonomy" id="258594"/>
    <lineage>
        <taxon>Bacteria</taxon>
        <taxon>Pseudomonadati</taxon>
        <taxon>Pseudomonadota</taxon>
        <taxon>Alphaproteobacteria</taxon>
        <taxon>Hyphomicrobiales</taxon>
        <taxon>Nitrobacteraceae</taxon>
        <taxon>Rhodopseudomonas</taxon>
    </lineage>
</organism>
<evidence type="ECO:0000259" key="2">
    <source>
        <dbReference type="Pfam" id="PF09976"/>
    </source>
</evidence>
<gene>
    <name evidence="3" type="ordered locus">RPA3097</name>
</gene>
<keyword evidence="1" id="KW-1133">Transmembrane helix</keyword>
<feature type="transmembrane region" description="Helical" evidence="1">
    <location>
        <begin position="35"/>
        <end position="56"/>
    </location>
</feature>
<proteinExistence type="predicted"/>
<evidence type="ECO:0000256" key="1">
    <source>
        <dbReference type="SAM" id="Phobius"/>
    </source>
</evidence>
<evidence type="ECO:0000313" key="3">
    <source>
        <dbReference type="EMBL" id="CAE28538.1"/>
    </source>
</evidence>
<dbReference type="HOGENOM" id="CLU_073302_1_1_5"/>
<protein>
    <recommendedName>
        <fullName evidence="2">Ancillary SecYEG translocon subunit/Cell division coordinator CpoB TPR domain-containing protein</fullName>
    </recommendedName>
</protein>
<dbReference type="eggNOG" id="COG4649">
    <property type="taxonomic scope" value="Bacteria"/>
</dbReference>
<sequence>MLRCRDRKNLQVSELFNEVDEELRRERLKRLWDKYSLVIVGGALLIVVGVGAWRGYEYYEAKKAAEAGAAFAAAADLAEQNKHAEAEAAFDKIAASAPAGYRTLARLRAAAEIGTRDAQAAVKRYDEIAADRSLAAPFRELASIRAANLVLETASYNDLVQRLEPVASGNGAFRHTARELLALSAWRANNVAATRQWIDKITTDAETPGSLRSRADVLQALLPPTATKS</sequence>
<dbReference type="PhylomeDB" id="Q6N584"/>
<keyword evidence="1" id="KW-0472">Membrane</keyword>
<dbReference type="AlphaFoldDB" id="Q6N584"/>
<dbReference type="EMBL" id="BX572603">
    <property type="protein sequence ID" value="CAE28538.1"/>
    <property type="molecule type" value="Genomic_DNA"/>
</dbReference>
<dbReference type="STRING" id="258594.RPA3097"/>
<accession>Q6N584</accession>
<name>Q6N584_RHOPA</name>
<reference evidence="3" key="1">
    <citation type="journal article" date="2004" name="Nat. Biotechnol.">
        <title>Complete genome sequence of the metabolically versatile photosynthetic bacterium Rhodopseudomonas palustris.</title>
        <authorList>
            <person name="Larimer F.W."/>
            <person name="Chain P."/>
            <person name="Hauser L."/>
            <person name="Lamerdin J."/>
            <person name="Malfatti S."/>
            <person name="Do L."/>
            <person name="Land M.L."/>
            <person name="Pelletier D.A."/>
            <person name="Beatty J.T."/>
            <person name="Lang A.S."/>
            <person name="Tabita F.R."/>
            <person name="Gibson J.L."/>
            <person name="Hanson T.E."/>
            <person name="Bobst C."/>
            <person name="Torres J.L."/>
            <person name="Peres C."/>
            <person name="Harrison F.H."/>
            <person name="Gibson J."/>
            <person name="Harwood C.S."/>
        </authorList>
    </citation>
    <scope>NUCLEOTIDE SEQUENCE [LARGE SCALE GENOMIC DNA]</scope>
    <source>
        <strain evidence="3">CGA009</strain>
    </source>
</reference>
<feature type="domain" description="Ancillary SecYEG translocon subunit/Cell division coordinator CpoB TPR" evidence="2">
    <location>
        <begin position="29"/>
        <end position="168"/>
    </location>
</feature>
<dbReference type="InterPro" id="IPR018704">
    <property type="entry name" value="SecYEG/CpoB_TPR"/>
</dbReference>